<dbReference type="NCBIfam" id="TIGR00671">
    <property type="entry name" value="baf"/>
    <property type="match status" value="1"/>
</dbReference>
<keyword evidence="9 16" id="KW-0547">Nucleotide-binding</keyword>
<dbReference type="Gene3D" id="3.30.420.40">
    <property type="match status" value="2"/>
</dbReference>
<keyword evidence="11 16" id="KW-0067">ATP-binding</keyword>
<feature type="binding site" evidence="16">
    <location>
        <position position="188"/>
    </location>
    <ligand>
        <name>substrate</name>
    </ligand>
</feature>
<evidence type="ECO:0000256" key="11">
    <source>
        <dbReference type="ARBA" id="ARBA00022840"/>
    </source>
</evidence>
<feature type="binding site" evidence="16">
    <location>
        <begin position="111"/>
        <end position="114"/>
    </location>
    <ligand>
        <name>substrate</name>
    </ligand>
</feature>
<comment type="function">
    <text evidence="16">Catalyzes the phosphorylation of pantothenate (Pan), the first step in CoA biosynthesis.</text>
</comment>
<evidence type="ECO:0000256" key="8">
    <source>
        <dbReference type="ARBA" id="ARBA00022679"/>
    </source>
</evidence>
<evidence type="ECO:0000256" key="10">
    <source>
        <dbReference type="ARBA" id="ARBA00022777"/>
    </source>
</evidence>
<keyword evidence="8 16" id="KW-0808">Transferase</keyword>
<evidence type="ECO:0000256" key="12">
    <source>
        <dbReference type="ARBA" id="ARBA00022958"/>
    </source>
</evidence>
<comment type="subunit">
    <text evidence="5 16">Homodimer.</text>
</comment>
<evidence type="ECO:0000313" key="17">
    <source>
        <dbReference type="EMBL" id="RNL81223.1"/>
    </source>
</evidence>
<dbReference type="InterPro" id="IPR004619">
    <property type="entry name" value="Type_III_PanK"/>
</dbReference>
<dbReference type="EC" id="2.7.1.33" evidence="6 16"/>
<dbReference type="HAMAP" id="MF_01274">
    <property type="entry name" value="Pantothen_kinase_3"/>
    <property type="match status" value="1"/>
</dbReference>
<dbReference type="Proteomes" id="UP000277094">
    <property type="component" value="Unassembled WGS sequence"/>
</dbReference>
<dbReference type="NCBIfam" id="NF009845">
    <property type="entry name" value="PRK13318.1-3"/>
    <property type="match status" value="1"/>
</dbReference>
<comment type="cofactor">
    <cofactor evidence="2">
        <name>K(+)</name>
        <dbReference type="ChEBI" id="CHEBI:29103"/>
    </cofactor>
</comment>
<dbReference type="NCBIfam" id="NF009855">
    <property type="entry name" value="PRK13321.1"/>
    <property type="match status" value="1"/>
</dbReference>
<comment type="caution">
    <text evidence="17">The sequence shown here is derived from an EMBL/GenBank/DDBJ whole genome shotgun (WGS) entry which is preliminary data.</text>
</comment>
<protein>
    <recommendedName>
        <fullName evidence="15 16">Type III pantothenate kinase</fullName>
        <ecNumber evidence="6 16">2.7.1.33</ecNumber>
    </recommendedName>
    <alternativeName>
        <fullName evidence="16">PanK-III</fullName>
    </alternativeName>
    <alternativeName>
        <fullName evidence="16">Pantothenic acid kinase</fullName>
    </alternativeName>
</protein>
<evidence type="ECO:0000256" key="7">
    <source>
        <dbReference type="ARBA" id="ARBA00022490"/>
    </source>
</evidence>
<feature type="binding site" evidence="16">
    <location>
        <begin position="7"/>
        <end position="14"/>
    </location>
    <ligand>
        <name>ATP</name>
        <dbReference type="ChEBI" id="CHEBI:30616"/>
    </ligand>
</feature>
<evidence type="ECO:0000256" key="14">
    <source>
        <dbReference type="ARBA" id="ARBA00038036"/>
    </source>
</evidence>
<evidence type="ECO:0000256" key="13">
    <source>
        <dbReference type="ARBA" id="ARBA00022993"/>
    </source>
</evidence>
<name>A0A3N0E0F2_9ACTN</name>
<dbReference type="GO" id="GO:0005737">
    <property type="term" value="C:cytoplasm"/>
    <property type="evidence" value="ECO:0007669"/>
    <property type="project" value="UniProtKB-SubCell"/>
</dbReference>
<proteinExistence type="inferred from homology"/>
<dbReference type="UniPathway" id="UPA00241">
    <property type="reaction ID" value="UER00352"/>
</dbReference>
<feature type="binding site" evidence="16">
    <location>
        <position position="133"/>
    </location>
    <ligand>
        <name>K(+)</name>
        <dbReference type="ChEBI" id="CHEBI:29103"/>
    </ligand>
</feature>
<dbReference type="PANTHER" id="PTHR34265">
    <property type="entry name" value="TYPE III PANTOTHENATE KINASE"/>
    <property type="match status" value="1"/>
</dbReference>
<feature type="binding site" evidence="16">
    <location>
        <position position="136"/>
    </location>
    <ligand>
        <name>ATP</name>
        <dbReference type="ChEBI" id="CHEBI:30616"/>
    </ligand>
</feature>
<dbReference type="PANTHER" id="PTHR34265:SF1">
    <property type="entry name" value="TYPE III PANTOTHENATE KINASE"/>
    <property type="match status" value="1"/>
</dbReference>
<evidence type="ECO:0000256" key="9">
    <source>
        <dbReference type="ARBA" id="ARBA00022741"/>
    </source>
</evidence>
<comment type="subcellular location">
    <subcellularLocation>
        <location evidence="3 16">Cytoplasm</location>
    </subcellularLocation>
</comment>
<evidence type="ECO:0000256" key="4">
    <source>
        <dbReference type="ARBA" id="ARBA00005225"/>
    </source>
</evidence>
<keyword evidence="7 16" id="KW-0963">Cytoplasm</keyword>
<dbReference type="Pfam" id="PF03309">
    <property type="entry name" value="Pan_kinase"/>
    <property type="match status" value="1"/>
</dbReference>
<comment type="cofactor">
    <cofactor evidence="16">
        <name>NH4(+)</name>
        <dbReference type="ChEBI" id="CHEBI:28938"/>
    </cofactor>
    <cofactor evidence="16">
        <name>K(+)</name>
        <dbReference type="ChEBI" id="CHEBI:29103"/>
    </cofactor>
    <text evidence="16">A monovalent cation. Ammonium or potassium.</text>
</comment>
<comment type="similarity">
    <text evidence="14 16">Belongs to the type III pantothenate kinase family.</text>
</comment>
<dbReference type="AlphaFoldDB" id="A0A3N0E0F2"/>
<dbReference type="CDD" id="cd24015">
    <property type="entry name" value="ASKHA_NBD_PanK-III"/>
    <property type="match status" value="1"/>
</dbReference>
<evidence type="ECO:0000256" key="2">
    <source>
        <dbReference type="ARBA" id="ARBA00001958"/>
    </source>
</evidence>
<evidence type="ECO:0000313" key="18">
    <source>
        <dbReference type="Proteomes" id="UP000277094"/>
    </source>
</evidence>
<accession>A0A3N0E0F2</accession>
<dbReference type="RefSeq" id="WP_123232426.1">
    <property type="nucleotide sequence ID" value="NZ_RJSG01000001.1"/>
</dbReference>
<feature type="active site" description="Proton acceptor" evidence="16">
    <location>
        <position position="113"/>
    </location>
</feature>
<dbReference type="GO" id="GO:0015937">
    <property type="term" value="P:coenzyme A biosynthetic process"/>
    <property type="evidence" value="ECO:0007669"/>
    <property type="project" value="UniProtKB-UniRule"/>
</dbReference>
<dbReference type="InterPro" id="IPR043129">
    <property type="entry name" value="ATPase_NBD"/>
</dbReference>
<gene>
    <name evidence="16" type="primary">coaX</name>
    <name evidence="17" type="ORF">EFL95_02310</name>
</gene>
<dbReference type="SUPFAM" id="SSF53067">
    <property type="entry name" value="Actin-like ATPase domain"/>
    <property type="match status" value="2"/>
</dbReference>
<sequence length="261" mass="27895">MTLLCADIGNSHTTLGLLSDGDVRDHWRVSTLETRTADEWYVLIRGLMYSSSALGGGARPDGISVCATVPAVLHEWRDMLARHFADVPAVVVEPGVRTGVPVLMDNPREVGADRVINALAAATLYEGPAIVVDFGTATTFDVVSPRGEYIGGAISPGIDISLEALGRRGAQLRKVELLKPRTVIAKNTVEALQSGMVFGFASQVDGIVERMIGELGVPAETVNVIATGGLAPVVVDECRSITQHQPWLTLRGLELVFDRNQ</sequence>
<dbReference type="OrthoDB" id="9804707at2"/>
<keyword evidence="16" id="KW-0479">Metal-binding</keyword>
<evidence type="ECO:0000256" key="15">
    <source>
        <dbReference type="ARBA" id="ARBA00040883"/>
    </source>
</evidence>
<keyword evidence="18" id="KW-1185">Reference proteome</keyword>
<keyword evidence="13 16" id="KW-0173">Coenzyme A biosynthesis</keyword>
<evidence type="ECO:0000256" key="3">
    <source>
        <dbReference type="ARBA" id="ARBA00004496"/>
    </source>
</evidence>
<reference evidence="17 18" key="1">
    <citation type="submission" date="2018-11" db="EMBL/GenBank/DDBJ databases">
        <authorList>
            <person name="Li F."/>
        </authorList>
    </citation>
    <scope>NUCLEOTIDE SEQUENCE [LARGE SCALE GENOMIC DNA]</scope>
    <source>
        <strain evidence="17 18">KIS18-7</strain>
    </source>
</reference>
<dbReference type="GO" id="GO:0046872">
    <property type="term" value="F:metal ion binding"/>
    <property type="evidence" value="ECO:0007669"/>
    <property type="project" value="UniProtKB-KW"/>
</dbReference>
<evidence type="ECO:0000256" key="1">
    <source>
        <dbReference type="ARBA" id="ARBA00001206"/>
    </source>
</evidence>
<keyword evidence="12 16" id="KW-0630">Potassium</keyword>
<dbReference type="EMBL" id="RJSG01000001">
    <property type="protein sequence ID" value="RNL81223.1"/>
    <property type="molecule type" value="Genomic_DNA"/>
</dbReference>
<organism evidence="17 18">
    <name type="scientific">Nocardioides marmorisolisilvae</name>
    <dbReference type="NCBI Taxonomy" id="1542737"/>
    <lineage>
        <taxon>Bacteria</taxon>
        <taxon>Bacillati</taxon>
        <taxon>Actinomycetota</taxon>
        <taxon>Actinomycetes</taxon>
        <taxon>Propionibacteriales</taxon>
        <taxon>Nocardioidaceae</taxon>
        <taxon>Nocardioides</taxon>
    </lineage>
</organism>
<evidence type="ECO:0000256" key="6">
    <source>
        <dbReference type="ARBA" id="ARBA00012102"/>
    </source>
</evidence>
<comment type="catalytic activity">
    <reaction evidence="1 16">
        <text>(R)-pantothenate + ATP = (R)-4'-phosphopantothenate + ADP + H(+)</text>
        <dbReference type="Rhea" id="RHEA:16373"/>
        <dbReference type="ChEBI" id="CHEBI:10986"/>
        <dbReference type="ChEBI" id="CHEBI:15378"/>
        <dbReference type="ChEBI" id="CHEBI:29032"/>
        <dbReference type="ChEBI" id="CHEBI:30616"/>
        <dbReference type="ChEBI" id="CHEBI:456216"/>
        <dbReference type="EC" id="2.7.1.33"/>
    </reaction>
</comment>
<comment type="caution">
    <text evidence="16">Lacks conserved residue(s) required for the propagation of feature annotation.</text>
</comment>
<keyword evidence="10 16" id="KW-0418">Kinase</keyword>
<evidence type="ECO:0000256" key="16">
    <source>
        <dbReference type="HAMAP-Rule" id="MF_01274"/>
    </source>
</evidence>
<comment type="pathway">
    <text evidence="4 16">Cofactor biosynthesis; coenzyme A biosynthesis; CoA from (R)-pantothenate: step 1/5.</text>
</comment>
<dbReference type="GO" id="GO:0005524">
    <property type="term" value="F:ATP binding"/>
    <property type="evidence" value="ECO:0007669"/>
    <property type="project" value="UniProtKB-UniRule"/>
</dbReference>
<dbReference type="GO" id="GO:0004594">
    <property type="term" value="F:pantothenate kinase activity"/>
    <property type="evidence" value="ECO:0007669"/>
    <property type="project" value="UniProtKB-UniRule"/>
</dbReference>
<evidence type="ECO:0000256" key="5">
    <source>
        <dbReference type="ARBA" id="ARBA00011738"/>
    </source>
</evidence>